<dbReference type="EMBL" id="CAMGYJ010000004">
    <property type="protein sequence ID" value="CAI0403000.1"/>
    <property type="molecule type" value="Genomic_DNA"/>
</dbReference>
<dbReference type="AlphaFoldDB" id="A0AAV0LI87"/>
<evidence type="ECO:0000313" key="2">
    <source>
        <dbReference type="EMBL" id="CAI0433971.1"/>
    </source>
</evidence>
<keyword evidence="3" id="KW-1185">Reference proteome</keyword>
<evidence type="ECO:0000313" key="1">
    <source>
        <dbReference type="EMBL" id="CAI0403000.1"/>
    </source>
</evidence>
<reference evidence="2" key="1">
    <citation type="submission" date="2022-08" db="EMBL/GenBank/DDBJ databases">
        <authorList>
            <person name="Gutierrez-Valencia J."/>
        </authorList>
    </citation>
    <scope>NUCLEOTIDE SEQUENCE</scope>
</reference>
<evidence type="ECO:0000313" key="3">
    <source>
        <dbReference type="Proteomes" id="UP001154282"/>
    </source>
</evidence>
<proteinExistence type="predicted"/>
<comment type="caution">
    <text evidence="2">The sequence shown here is derived from an EMBL/GenBank/DDBJ whole genome shotgun (WGS) entry which is preliminary data.</text>
</comment>
<name>A0AAV0LI87_9ROSI</name>
<dbReference type="EMBL" id="CAMGYJ010000006">
    <property type="protein sequence ID" value="CAI0433971.1"/>
    <property type="molecule type" value="Genomic_DNA"/>
</dbReference>
<organism evidence="2 3">
    <name type="scientific">Linum tenue</name>
    <dbReference type="NCBI Taxonomy" id="586396"/>
    <lineage>
        <taxon>Eukaryota</taxon>
        <taxon>Viridiplantae</taxon>
        <taxon>Streptophyta</taxon>
        <taxon>Embryophyta</taxon>
        <taxon>Tracheophyta</taxon>
        <taxon>Spermatophyta</taxon>
        <taxon>Magnoliopsida</taxon>
        <taxon>eudicotyledons</taxon>
        <taxon>Gunneridae</taxon>
        <taxon>Pentapetalae</taxon>
        <taxon>rosids</taxon>
        <taxon>fabids</taxon>
        <taxon>Malpighiales</taxon>
        <taxon>Linaceae</taxon>
        <taxon>Linum</taxon>
    </lineage>
</organism>
<protein>
    <submittedName>
        <fullName evidence="2">Uncharacterized protein</fullName>
    </submittedName>
</protein>
<sequence>MDELGFLFCLGLLPLDVAGLISFPCLFCTRIRCSWRRIPMKGF</sequence>
<accession>A0AAV0LI87</accession>
<dbReference type="Proteomes" id="UP001154282">
    <property type="component" value="Unassembled WGS sequence"/>
</dbReference>
<gene>
    <name evidence="1" type="ORF">LITE_LOCUS11856</name>
    <name evidence="2" type="ORF">LITE_LOCUS24101</name>
</gene>